<evidence type="ECO:0000313" key="1">
    <source>
        <dbReference type="WBParaSite" id="HPLM_0001408801-mRNA-1"/>
    </source>
</evidence>
<dbReference type="WBParaSite" id="HPLM_0001408801-mRNA-1">
    <property type="protein sequence ID" value="HPLM_0001408801-mRNA-1"/>
    <property type="gene ID" value="HPLM_0001408801"/>
</dbReference>
<accession>A0A0N4WRH2</accession>
<proteinExistence type="predicted"/>
<organism evidence="1">
    <name type="scientific">Haemonchus placei</name>
    <name type="common">Barber's pole worm</name>
    <dbReference type="NCBI Taxonomy" id="6290"/>
    <lineage>
        <taxon>Eukaryota</taxon>
        <taxon>Metazoa</taxon>
        <taxon>Ecdysozoa</taxon>
        <taxon>Nematoda</taxon>
        <taxon>Chromadorea</taxon>
        <taxon>Rhabditida</taxon>
        <taxon>Rhabditina</taxon>
        <taxon>Rhabditomorpha</taxon>
        <taxon>Strongyloidea</taxon>
        <taxon>Trichostrongylidae</taxon>
        <taxon>Haemonchus</taxon>
    </lineage>
</organism>
<protein>
    <submittedName>
        <fullName evidence="1">Secreted protein</fullName>
    </submittedName>
</protein>
<sequence>LGATQTFSCLILPLPLADTTYRLNEVNHLCCDGILRFFQALQVHRYQAIDHLHLHSIFEDDLCSLYHLLHCLARIRT</sequence>
<dbReference type="AlphaFoldDB" id="A0A0N4WRH2"/>
<reference evidence="1" key="1">
    <citation type="submission" date="2017-02" db="UniProtKB">
        <authorList>
            <consortium name="WormBaseParasite"/>
        </authorList>
    </citation>
    <scope>IDENTIFICATION</scope>
</reference>
<name>A0A0N4WRH2_HAEPC</name>